<dbReference type="EMBL" id="CP001816">
    <property type="protein sequence ID" value="ACZ11986.1"/>
    <property type="molecule type" value="Genomic_DNA"/>
</dbReference>
<reference evidence="2 3" key="2">
    <citation type="journal article" date="2010" name="Stand. Genomic Sci.">
        <title>Complete genome sequence of Sulfurospirillum deleyianum type strain (5175).</title>
        <authorList>
            <person name="Sikorski J."/>
            <person name="Lapidus A."/>
            <person name="Copeland A."/>
            <person name="Glavina Del Rio T."/>
            <person name="Nolan M."/>
            <person name="Lucas S."/>
            <person name="Chen F."/>
            <person name="Tice H."/>
            <person name="Cheng J.F."/>
            <person name="Saunders E."/>
            <person name="Bruce D."/>
            <person name="Goodwin L."/>
            <person name="Pitluck S."/>
            <person name="Ovchinnikova G."/>
            <person name="Pati A."/>
            <person name="Ivanova N."/>
            <person name="Mavromatis K."/>
            <person name="Chen A."/>
            <person name="Palaniappan K."/>
            <person name="Chain P."/>
            <person name="Land M."/>
            <person name="Hauser L."/>
            <person name="Chang Y.J."/>
            <person name="Jeffries C.D."/>
            <person name="Brettin T."/>
            <person name="Detter J.C."/>
            <person name="Han C."/>
            <person name="Rohde M."/>
            <person name="Lang E."/>
            <person name="Spring S."/>
            <person name="Goker M."/>
            <person name="Bristow J."/>
            <person name="Eisen J.A."/>
            <person name="Markowitz V."/>
            <person name="Hugenholtz P."/>
            <person name="Kyrpides N.C."/>
            <person name="Klenk H.P."/>
        </authorList>
    </citation>
    <scope>NUCLEOTIDE SEQUENCE [LARGE SCALE GENOMIC DNA]</scope>
    <source>
        <strain evidence="3">ATCC 51133 / DSM 6946 / 5175</strain>
    </source>
</reference>
<accession>D1B1L6</accession>
<dbReference type="KEGG" id="sdl:Sdel_0956"/>
<dbReference type="InterPro" id="IPR021979">
    <property type="entry name" value="DUF3584"/>
</dbReference>
<protein>
    <submittedName>
        <fullName evidence="2">Uncharacterized protein</fullName>
    </submittedName>
</protein>
<dbReference type="STRING" id="525898.Sdel_0956"/>
<name>D1B1L6_SULD5</name>
<dbReference type="RefSeq" id="WP_012856746.1">
    <property type="nucleotide sequence ID" value="NC_013512.1"/>
</dbReference>
<evidence type="ECO:0000313" key="3">
    <source>
        <dbReference type="Proteomes" id="UP000002222"/>
    </source>
</evidence>
<dbReference type="AlphaFoldDB" id="D1B1L6"/>
<feature type="coiled-coil region" evidence="1">
    <location>
        <begin position="727"/>
        <end position="808"/>
    </location>
</feature>
<dbReference type="eggNOG" id="COG1196">
    <property type="taxonomic scope" value="Bacteria"/>
</dbReference>
<dbReference type="OrthoDB" id="5340996at2"/>
<gene>
    <name evidence="2" type="ordered locus">Sdel_0956</name>
</gene>
<evidence type="ECO:0000256" key="1">
    <source>
        <dbReference type="SAM" id="Coils"/>
    </source>
</evidence>
<dbReference type="HOGENOM" id="CLU_267356_0_0_7"/>
<evidence type="ECO:0000313" key="2">
    <source>
        <dbReference type="EMBL" id="ACZ11986.1"/>
    </source>
</evidence>
<sequence length="1234" mass="143214">MSCNKLGLKEIRFINSGHFLNENIIIDDFTLFLGSSGVGKTTVMSAVCYFYTMDKEKTRPVKKELSFYDWHLQGSYSHLVYIYENIIGKNAIIISKDKGIVKHTFINIHNYEDDISTLYLDENNRSLNLEEILANCSKKGLTYYKSETIPTFQKVMCRRSYNLLPNKDKPELDFSFYDSEESASLFGKYLFNIYSNSSVRDRGIKDMLISLIGEKEHSLIISEFKNRLADALRNVSHFDIIKERRERILRLDETIITYSALIDEIDKIKFELETIAYNKEIIQKVISRKQVDFLAEQKITQDKKNTLNDEWTIKSQNYDDQKAQLNNSILRHEEIYNVFIQKYRIEDLIKEQEKESEYKDGLTILDVKINAISSSIGELEIKENSDKQKAKIELNDKKDAEKKELESKKDDLSKSKWQLLKDKNIEIETNIHTIESDLESKANEYIELDKKISRDETTLSLLPKQNLENSSTKKFKEEMERLSTLKKGIELQFNTFNTEKLNLEKLRDDNFNELNKKIEDEVGEYTTQKEELQSRIDKVNKKLDIGKNNLFGFLNKNEVPNKRKILAIASDEILFEEQHLEFKIDTSNDTFYGLKVNGDVESLATKYDIETLENSKLSLQEQLNKLIARHNIKFKDIEDNLKSTSSKYQKLLKEKSKEIYGLSPKIKDNEIKINNENTRLNEELFRLTNERDSEIINKKEQLEKDKIQLGGLKEYLDGLKAKKSGLLSDINNKYDDKEKNLNQELTDCEKNLKSINNKYSALIDESDKRIHAIYNEIKKSKHIDTDALELLQQTFKQLDEKLKSINENRANVTRYNDEVLPNYNKVPALKEELDIATQQRDKDKSYFDGELKIVENKLPEIEKSINAWKSHQTFFKDFEEEISDIVLNVNKSYEPYLDNEVVLLLESKKYIHIHENYKTLMVQQSERAKTIMFETGKVIDGIPADNMMQLKTKFDINSFEDNIEQYISIAKSYANFIKTKFDIEGTSLQLHRLIEAINDAVSKISHIKGTFESIVKDVNKINGTMREGIKNITIIDFIRLNFKDTGKDEIVTKIESIGDMLSANMLIGYENSERSEKVKNELVKIAQDLQTILDKTFKKSITVADISTLTFDVSENGQVTKGIATLDSVGSTGTSIMVKAIIYITLLRMVTNKFANSERTKYHCIIDEIGQISADYFTELMKYAKQLEFVFINGTAANDDDIIEEYPRIYMGIRENQNQVELTLIDAVDAMGDW</sequence>
<feature type="coiled-coil region" evidence="1">
    <location>
        <begin position="609"/>
        <end position="654"/>
    </location>
</feature>
<feature type="coiled-coil region" evidence="1">
    <location>
        <begin position="515"/>
        <end position="549"/>
    </location>
</feature>
<proteinExistence type="predicted"/>
<reference evidence="3" key="1">
    <citation type="submission" date="2009-11" db="EMBL/GenBank/DDBJ databases">
        <title>The complete genome of Sulfurospirillum deleyianum DSM 6946.</title>
        <authorList>
            <consortium name="US DOE Joint Genome Institute (JGI-PGF)"/>
            <person name="Lucas S."/>
            <person name="Copeland A."/>
            <person name="Lapidus A."/>
            <person name="Glavina del Rio T."/>
            <person name="Dalin E."/>
            <person name="Tice H."/>
            <person name="Bruce D."/>
            <person name="Goodwin L."/>
            <person name="Pitluck S."/>
            <person name="Kyrpides N."/>
            <person name="Mavromatis K."/>
            <person name="Ivanova N."/>
            <person name="Ovchinnikova G."/>
            <person name="Munk A.C."/>
            <person name="Lu M."/>
            <person name="Brettin T."/>
            <person name="Detter J.C."/>
            <person name="Han C."/>
            <person name="Tapia R."/>
            <person name="Larimer F."/>
            <person name="Land M."/>
            <person name="Hauser L."/>
            <person name="Markowitz V."/>
            <person name="Cheng J.F."/>
            <person name="Hugenholtz P."/>
            <person name="Woyke T."/>
            <person name="Wu D."/>
            <person name="Aumann P."/>
            <person name="Schneider S."/>
            <person name="Lang E."/>
            <person name="Spring S."/>
            <person name="Klenk H.P."/>
            <person name="Eisen J.A."/>
        </authorList>
    </citation>
    <scope>NUCLEOTIDE SEQUENCE [LARGE SCALE GENOMIC DNA]</scope>
    <source>
        <strain evidence="3">ATCC 51133 / DSM 6946 / 5175</strain>
    </source>
</reference>
<keyword evidence="1" id="KW-0175">Coiled coil</keyword>
<dbReference type="Proteomes" id="UP000002222">
    <property type="component" value="Chromosome"/>
</dbReference>
<keyword evidence="3" id="KW-1185">Reference proteome</keyword>
<organism evidence="2 3">
    <name type="scientific">Sulfurospirillum deleyianum (strain ATCC 51133 / DSM 6946 / 5175)</name>
    <dbReference type="NCBI Taxonomy" id="525898"/>
    <lineage>
        <taxon>Bacteria</taxon>
        <taxon>Pseudomonadati</taxon>
        <taxon>Campylobacterota</taxon>
        <taxon>Epsilonproteobacteria</taxon>
        <taxon>Campylobacterales</taxon>
        <taxon>Sulfurospirillaceae</taxon>
        <taxon>Sulfurospirillum</taxon>
    </lineage>
</organism>
<dbReference type="Pfam" id="PF12128">
    <property type="entry name" value="DUF3584"/>
    <property type="match status" value="1"/>
</dbReference>